<sequence>MAEVKRKYDLRPRIQLVVQSDYELTKSSPKEKPLSKELIEAISEKSSFRSSKPNGLQHSKKSPVPLKRALSIELLVQLSLLYHHLTLDMSLVSERFPCLYLKLLKFQPIEANLLIFGSHELILQVDVINLQDDSPLIILGPLRMAEMELLPLSISHCRCRINICTTVCWTPGLLVC</sequence>
<comment type="caution">
    <text evidence="1">The sequence shown here is derived from an EMBL/GenBank/DDBJ whole genome shotgun (WGS) entry which is preliminary data.</text>
</comment>
<reference evidence="1" key="1">
    <citation type="journal article" date="2015" name="Genome Biol. Evol.">
        <title>Organellar Genomes of White Spruce (Picea glauca): Assembly and Annotation.</title>
        <authorList>
            <person name="Jackman S.D."/>
            <person name="Warren R.L."/>
            <person name="Gibb E.A."/>
            <person name="Vandervalk B.P."/>
            <person name="Mohamadi H."/>
            <person name="Chu J."/>
            <person name="Raymond A."/>
            <person name="Pleasance S."/>
            <person name="Coope R."/>
            <person name="Wildung M.R."/>
            <person name="Ritland C.E."/>
            <person name="Bousquet J."/>
            <person name="Jones S.J."/>
            <person name="Bohlmann J."/>
            <person name="Birol I."/>
        </authorList>
    </citation>
    <scope>NUCLEOTIDE SEQUENCE [LARGE SCALE GENOMIC DNA]</scope>
    <source>
        <tissue evidence="1">Flushing bud</tissue>
    </source>
</reference>
<dbReference type="EMBL" id="LKAM01000004">
    <property type="protein sequence ID" value="KUM48872.1"/>
    <property type="molecule type" value="Genomic_DNA"/>
</dbReference>
<gene>
    <name evidence="1" type="ORF">ABT39_MTgene4208</name>
</gene>
<name>A0A101M0W5_PICGL</name>
<dbReference type="AlphaFoldDB" id="A0A101M0W5"/>
<proteinExistence type="predicted"/>
<protein>
    <submittedName>
        <fullName evidence="1">Uncharacterized protein</fullName>
    </submittedName>
</protein>
<evidence type="ECO:0000313" key="1">
    <source>
        <dbReference type="EMBL" id="KUM48872.1"/>
    </source>
</evidence>
<accession>A0A101M0W5</accession>
<keyword evidence="1" id="KW-0496">Mitochondrion</keyword>
<geneLocation type="mitochondrion" evidence="1"/>
<organism evidence="1">
    <name type="scientific">Picea glauca</name>
    <name type="common">White spruce</name>
    <name type="synonym">Pinus glauca</name>
    <dbReference type="NCBI Taxonomy" id="3330"/>
    <lineage>
        <taxon>Eukaryota</taxon>
        <taxon>Viridiplantae</taxon>
        <taxon>Streptophyta</taxon>
        <taxon>Embryophyta</taxon>
        <taxon>Tracheophyta</taxon>
        <taxon>Spermatophyta</taxon>
        <taxon>Pinopsida</taxon>
        <taxon>Pinidae</taxon>
        <taxon>Conifers I</taxon>
        <taxon>Pinales</taxon>
        <taxon>Pinaceae</taxon>
        <taxon>Picea</taxon>
    </lineage>
</organism>